<dbReference type="EMBL" id="FN648679">
    <property type="protein sequence ID" value="CBJ33393.1"/>
    <property type="molecule type" value="Genomic_DNA"/>
</dbReference>
<evidence type="ECO:0000256" key="1">
    <source>
        <dbReference type="ARBA" id="ARBA00008323"/>
    </source>
</evidence>
<evidence type="ECO:0000259" key="13">
    <source>
        <dbReference type="SMART" id="SM00483"/>
    </source>
</evidence>
<dbReference type="Gene3D" id="1.10.150.20">
    <property type="entry name" value="5' to 3' exonuclease, C-terminal subdomain"/>
    <property type="match status" value="1"/>
</dbReference>
<evidence type="ECO:0000313" key="15">
    <source>
        <dbReference type="Proteomes" id="UP000002630"/>
    </source>
</evidence>
<dbReference type="PROSITE" id="PS00522">
    <property type="entry name" value="DNA_POLYMERASE_X"/>
    <property type="match status" value="1"/>
</dbReference>
<dbReference type="InterPro" id="IPR029398">
    <property type="entry name" value="PolB_thumb"/>
</dbReference>
<dbReference type="InterPro" id="IPR022312">
    <property type="entry name" value="DNA_pol_X"/>
</dbReference>
<dbReference type="GO" id="GO:0006303">
    <property type="term" value="P:double-strand break repair via nonhomologous end joining"/>
    <property type="evidence" value="ECO:0007669"/>
    <property type="project" value="TreeGrafter"/>
</dbReference>
<dbReference type="Gene3D" id="3.30.210.10">
    <property type="entry name" value="DNA polymerase, thumb domain"/>
    <property type="match status" value="1"/>
</dbReference>
<dbReference type="Pfam" id="PF14716">
    <property type="entry name" value="HHH_8"/>
    <property type="match status" value="1"/>
</dbReference>
<keyword evidence="8" id="KW-0238">DNA-binding</keyword>
<keyword evidence="9 12" id="KW-0234">DNA repair</keyword>
<evidence type="ECO:0000256" key="5">
    <source>
        <dbReference type="ARBA" id="ARBA00022705"/>
    </source>
</evidence>
<dbReference type="GO" id="GO:0046872">
    <property type="term" value="F:metal ion binding"/>
    <property type="evidence" value="ECO:0007669"/>
    <property type="project" value="UniProtKB-UniRule"/>
</dbReference>
<keyword evidence="10" id="KW-0456">Lyase</keyword>
<comment type="similarity">
    <text evidence="1 12">Belongs to the DNA polymerase type-X family.</text>
</comment>
<dbReference type="GO" id="GO:0005634">
    <property type="term" value="C:nucleus"/>
    <property type="evidence" value="ECO:0007669"/>
    <property type="project" value="UniProtKB-SubCell"/>
</dbReference>
<gene>
    <name evidence="14" type="ORF">Esi_0474_0010</name>
</gene>
<keyword evidence="12" id="KW-0539">Nucleus</keyword>
<dbReference type="InterPro" id="IPR002054">
    <property type="entry name" value="DNA-dir_DNA_pol_X"/>
</dbReference>
<dbReference type="InterPro" id="IPR028207">
    <property type="entry name" value="DNA_pol_B_palm_palm"/>
</dbReference>
<dbReference type="Proteomes" id="UP000002630">
    <property type="component" value="Linkage Group LG20"/>
</dbReference>
<keyword evidence="3 12" id="KW-0808">Transferase</keyword>
<evidence type="ECO:0000256" key="10">
    <source>
        <dbReference type="ARBA" id="ARBA00023239"/>
    </source>
</evidence>
<dbReference type="CDD" id="cd00141">
    <property type="entry name" value="NT_POLXc"/>
    <property type="match status" value="1"/>
</dbReference>
<dbReference type="SUPFAM" id="SSF47802">
    <property type="entry name" value="DNA polymerase beta, N-terminal domain-like"/>
    <property type="match status" value="1"/>
</dbReference>
<dbReference type="OrthoDB" id="205514at2759"/>
<dbReference type="eggNOG" id="KOG2534">
    <property type="taxonomic scope" value="Eukaryota"/>
</dbReference>
<evidence type="ECO:0000256" key="7">
    <source>
        <dbReference type="ARBA" id="ARBA00022932"/>
    </source>
</evidence>
<dbReference type="Gene3D" id="1.10.150.110">
    <property type="entry name" value="DNA polymerase beta, N-terminal domain-like"/>
    <property type="match status" value="1"/>
</dbReference>
<keyword evidence="7 12" id="KW-0239">DNA-directed DNA polymerase</keyword>
<evidence type="ECO:0000256" key="2">
    <source>
        <dbReference type="ARBA" id="ARBA00022634"/>
    </source>
</evidence>
<keyword evidence="5" id="KW-0235">DNA replication</keyword>
<dbReference type="OMA" id="ERDVFDW"/>
<evidence type="ECO:0000256" key="11">
    <source>
        <dbReference type="ARBA" id="ARBA00049244"/>
    </source>
</evidence>
<dbReference type="EC" id="2.7.7.7" evidence="12"/>
<evidence type="ECO:0000256" key="8">
    <source>
        <dbReference type="ARBA" id="ARBA00023125"/>
    </source>
</evidence>
<comment type="catalytic activity">
    <reaction evidence="11 12">
        <text>DNA(n) + a 2'-deoxyribonucleoside 5'-triphosphate = DNA(n+1) + diphosphate</text>
        <dbReference type="Rhea" id="RHEA:22508"/>
        <dbReference type="Rhea" id="RHEA-COMP:17339"/>
        <dbReference type="Rhea" id="RHEA-COMP:17340"/>
        <dbReference type="ChEBI" id="CHEBI:33019"/>
        <dbReference type="ChEBI" id="CHEBI:61560"/>
        <dbReference type="ChEBI" id="CHEBI:173112"/>
        <dbReference type="EC" id="2.7.7.7"/>
    </reaction>
</comment>
<dbReference type="InParanoid" id="D7G2F8"/>
<dbReference type="InterPro" id="IPR002008">
    <property type="entry name" value="DNA_pol_X_beta-like"/>
</dbReference>
<dbReference type="SUPFAM" id="SSF81585">
    <property type="entry name" value="PsbU/PolX domain-like"/>
    <property type="match status" value="1"/>
</dbReference>
<dbReference type="InterPro" id="IPR018944">
    <property type="entry name" value="DNA_pol_lambd_fingers_domain"/>
</dbReference>
<dbReference type="InterPro" id="IPR037160">
    <property type="entry name" value="DNA_Pol_thumb_sf"/>
</dbReference>
<dbReference type="PANTHER" id="PTHR11276:SF28">
    <property type="entry name" value="DNA POLYMERASE LAMBDA"/>
    <property type="match status" value="1"/>
</dbReference>
<dbReference type="InterPro" id="IPR019843">
    <property type="entry name" value="DNA_pol-X_BS"/>
</dbReference>
<sequence length="428" mass="47627">MAVKGGFGARNPDVGKKRHTFHCQSTTTSRGHAANSEAANMLEDLAKLCAVRGGDGSVFKERGFKNAAGVLRRLGVQITNIQQLKDLRKHEPQRVRGLGDSVMKELSTFYEEGRMHRLDGLEADPKLKCLKILQEVGWVGAVKAQQLYDKGVRSIEDLRTKGLHLLSEQAQICLSRHEDIMQRMPRSEAAEIEAVVTKVAQSICPGVICQACGSYRRGKSHCGDVDVLIRPPEGQEDSPMFDDLIKRLVETGFITDKLTLAGGPHRPGKSQSFMGICKLPGTGRLHRRVDIKFYPTSLFAFAVLYFTGSSHFNRSMRSFAKIKGLKLSDKGLCRVNTVNGEEVHRFPSYSCLREEDVFTALGLEWREPKDRDGVQVQAFCSKGEGGATELSGRVVPVTLEQEQQHQALLEQERLEASDYEDAELQQQE</sequence>
<organism evidence="14 15">
    <name type="scientific">Ectocarpus siliculosus</name>
    <name type="common">Brown alga</name>
    <name type="synonym">Conferva siliculosa</name>
    <dbReference type="NCBI Taxonomy" id="2880"/>
    <lineage>
        <taxon>Eukaryota</taxon>
        <taxon>Sar</taxon>
        <taxon>Stramenopiles</taxon>
        <taxon>Ochrophyta</taxon>
        <taxon>PX clade</taxon>
        <taxon>Phaeophyceae</taxon>
        <taxon>Ectocarpales</taxon>
        <taxon>Ectocarpaceae</taxon>
        <taxon>Ectocarpus</taxon>
    </lineage>
</organism>
<evidence type="ECO:0000256" key="9">
    <source>
        <dbReference type="ARBA" id="ARBA00023204"/>
    </source>
</evidence>
<protein>
    <recommendedName>
        <fullName evidence="12">DNA polymerase</fullName>
        <ecNumber evidence="12">2.7.7.7</ecNumber>
    </recommendedName>
</protein>
<dbReference type="GO" id="GO:0003887">
    <property type="term" value="F:DNA-directed DNA polymerase activity"/>
    <property type="evidence" value="ECO:0007669"/>
    <property type="project" value="UniProtKB-UniRule"/>
</dbReference>
<dbReference type="PRINTS" id="PR00869">
    <property type="entry name" value="DNAPOLX"/>
</dbReference>
<reference evidence="14 15" key="1">
    <citation type="journal article" date="2010" name="Nature">
        <title>The Ectocarpus genome and the independent evolution of multicellularity in brown algae.</title>
        <authorList>
            <person name="Cock J.M."/>
            <person name="Sterck L."/>
            <person name="Rouze P."/>
            <person name="Scornet D."/>
            <person name="Allen A.E."/>
            <person name="Amoutzias G."/>
            <person name="Anthouard V."/>
            <person name="Artiguenave F."/>
            <person name="Aury J.M."/>
            <person name="Badger J.H."/>
            <person name="Beszteri B."/>
            <person name="Billiau K."/>
            <person name="Bonnet E."/>
            <person name="Bothwell J.H."/>
            <person name="Bowler C."/>
            <person name="Boyen C."/>
            <person name="Brownlee C."/>
            <person name="Carrano C.J."/>
            <person name="Charrier B."/>
            <person name="Cho G.Y."/>
            <person name="Coelho S.M."/>
            <person name="Collen J."/>
            <person name="Corre E."/>
            <person name="Da Silva C."/>
            <person name="Delage L."/>
            <person name="Delaroque N."/>
            <person name="Dittami S.M."/>
            <person name="Doulbeau S."/>
            <person name="Elias M."/>
            <person name="Farnham G."/>
            <person name="Gachon C.M."/>
            <person name="Gschloessl B."/>
            <person name="Heesch S."/>
            <person name="Jabbari K."/>
            <person name="Jubin C."/>
            <person name="Kawai H."/>
            <person name="Kimura K."/>
            <person name="Kloareg B."/>
            <person name="Kupper F.C."/>
            <person name="Lang D."/>
            <person name="Le Bail A."/>
            <person name="Leblanc C."/>
            <person name="Lerouge P."/>
            <person name="Lohr M."/>
            <person name="Lopez P.J."/>
            <person name="Martens C."/>
            <person name="Maumus F."/>
            <person name="Michel G."/>
            <person name="Miranda-Saavedra D."/>
            <person name="Morales J."/>
            <person name="Moreau H."/>
            <person name="Motomura T."/>
            <person name="Nagasato C."/>
            <person name="Napoli C.A."/>
            <person name="Nelson D.R."/>
            <person name="Nyvall-Collen P."/>
            <person name="Peters A.F."/>
            <person name="Pommier C."/>
            <person name="Potin P."/>
            <person name="Poulain J."/>
            <person name="Quesneville H."/>
            <person name="Read B."/>
            <person name="Rensing S.A."/>
            <person name="Ritter A."/>
            <person name="Rousvoal S."/>
            <person name="Samanta M."/>
            <person name="Samson G."/>
            <person name="Schroeder D.C."/>
            <person name="Segurens B."/>
            <person name="Strittmatter M."/>
            <person name="Tonon T."/>
            <person name="Tregear J.W."/>
            <person name="Valentin K."/>
            <person name="von Dassow P."/>
            <person name="Yamagishi T."/>
            <person name="Van de Peer Y."/>
            <person name="Wincker P."/>
        </authorList>
    </citation>
    <scope>NUCLEOTIDE SEQUENCE [LARGE SCALE GENOMIC DNA]</scope>
    <source>
        <strain evidence="15">Ec32 / CCAP1310/4</strain>
    </source>
</reference>
<dbReference type="Gene3D" id="3.30.460.10">
    <property type="entry name" value="Beta Polymerase, domain 2"/>
    <property type="match status" value="1"/>
</dbReference>
<dbReference type="GO" id="GO:0016829">
    <property type="term" value="F:lyase activity"/>
    <property type="evidence" value="ECO:0007669"/>
    <property type="project" value="UniProtKB-KW"/>
</dbReference>
<dbReference type="Pfam" id="PF14792">
    <property type="entry name" value="DNA_pol_B_palm"/>
    <property type="match status" value="1"/>
</dbReference>
<evidence type="ECO:0000313" key="14">
    <source>
        <dbReference type="EMBL" id="CBJ33393.1"/>
    </source>
</evidence>
<dbReference type="AlphaFoldDB" id="D7G2F8"/>
<dbReference type="InterPro" id="IPR027421">
    <property type="entry name" value="DNA_pol_lamdba_lyase_dom_sf"/>
</dbReference>
<dbReference type="InterPro" id="IPR043519">
    <property type="entry name" value="NT_sf"/>
</dbReference>
<comment type="subcellular location">
    <subcellularLocation>
        <location evidence="12">Nucleus</location>
    </subcellularLocation>
</comment>
<keyword evidence="15" id="KW-1185">Reference proteome</keyword>
<dbReference type="EMBL" id="FN649745">
    <property type="protein sequence ID" value="CBJ33393.1"/>
    <property type="molecule type" value="Genomic_DNA"/>
</dbReference>
<dbReference type="GO" id="GO:0003677">
    <property type="term" value="F:DNA binding"/>
    <property type="evidence" value="ECO:0007669"/>
    <property type="project" value="UniProtKB-UniRule"/>
</dbReference>
<keyword evidence="2" id="KW-0237">DNA synthesis</keyword>
<dbReference type="FunFam" id="3.30.460.10:FF:000020">
    <property type="entry name" value="DNA polymerase lambda"/>
    <property type="match status" value="1"/>
</dbReference>
<dbReference type="Pfam" id="PF14791">
    <property type="entry name" value="DNA_pol_B_thumb"/>
    <property type="match status" value="1"/>
</dbReference>
<proteinExistence type="inferred from homology"/>
<dbReference type="SUPFAM" id="SSF81301">
    <property type="entry name" value="Nucleotidyltransferase"/>
    <property type="match status" value="1"/>
</dbReference>
<dbReference type="InterPro" id="IPR010996">
    <property type="entry name" value="HHH_MUS81"/>
</dbReference>
<dbReference type="Pfam" id="PF10391">
    <property type="entry name" value="DNA_pol_lambd_f"/>
    <property type="match status" value="1"/>
</dbReference>
<dbReference type="GO" id="GO:0006260">
    <property type="term" value="P:DNA replication"/>
    <property type="evidence" value="ECO:0007669"/>
    <property type="project" value="UniProtKB-KW"/>
</dbReference>
<evidence type="ECO:0000256" key="12">
    <source>
        <dbReference type="RuleBase" id="RU366014"/>
    </source>
</evidence>
<evidence type="ECO:0000256" key="6">
    <source>
        <dbReference type="ARBA" id="ARBA00022763"/>
    </source>
</evidence>
<accession>D7G2F8</accession>
<dbReference type="PRINTS" id="PR00870">
    <property type="entry name" value="DNAPOLXBETA"/>
</dbReference>
<keyword evidence="4 12" id="KW-0548">Nucleotidyltransferase</keyword>
<dbReference type="STRING" id="2880.D7G2F8"/>
<keyword evidence="6 12" id="KW-0227">DNA damage</keyword>
<comment type="function">
    <text evidence="12">DNA polymerase that functions in several pathways of DNA repair. Involved in base excision repair (BER) responsible for repair of lesions that give rise to abasic (AP) sites in DNA. Also contributes to DNA double-strand break repair by non-homologous end joining and homologous recombination. Has both template-dependent and template-independent (terminal transferase) DNA polymerase activities. Has also a 5'-deoxyribose-5-phosphate lyase (dRP lyase) activity.</text>
</comment>
<evidence type="ECO:0000256" key="4">
    <source>
        <dbReference type="ARBA" id="ARBA00022695"/>
    </source>
</evidence>
<feature type="domain" description="DNA-directed DNA polymerase X" evidence="13">
    <location>
        <begin position="33"/>
        <end position="372"/>
    </location>
</feature>
<name>D7G2F8_ECTSI</name>
<dbReference type="PANTHER" id="PTHR11276">
    <property type="entry name" value="DNA POLYMERASE TYPE-X FAMILY MEMBER"/>
    <property type="match status" value="1"/>
</dbReference>
<dbReference type="SMART" id="SM00483">
    <property type="entry name" value="POLXc"/>
    <property type="match status" value="1"/>
</dbReference>
<evidence type="ECO:0000256" key="3">
    <source>
        <dbReference type="ARBA" id="ARBA00022679"/>
    </source>
</evidence>